<feature type="transmembrane region" description="Helical" evidence="1">
    <location>
        <begin position="7"/>
        <end position="30"/>
    </location>
</feature>
<reference evidence="2 3" key="1">
    <citation type="submission" date="2020-04" db="EMBL/GenBank/DDBJ databases">
        <title>Advantages and limits of metagenomic assembly and binning of a giant virus.</title>
        <authorList>
            <person name="Schulz F."/>
            <person name="Andreani J."/>
            <person name="Francis R."/>
            <person name="Boudjemaa H."/>
            <person name="Bou Khalil J.Y."/>
            <person name="Lee J."/>
            <person name="La Scola B."/>
            <person name="Woyke T."/>
        </authorList>
    </citation>
    <scope>NUCLEOTIDE SEQUENCE [LARGE SCALE GENOMIC DNA]</scope>
    <source>
        <strain evidence="2 3">FV1/VV64</strain>
    </source>
</reference>
<dbReference type="Proteomes" id="UP001162001">
    <property type="component" value="Segment"/>
</dbReference>
<feature type="transmembrane region" description="Helical" evidence="1">
    <location>
        <begin position="106"/>
        <end position="128"/>
    </location>
</feature>
<dbReference type="EMBL" id="MT418680">
    <property type="protein sequence ID" value="QKF94319.1"/>
    <property type="molecule type" value="Genomic_DNA"/>
</dbReference>
<gene>
    <name evidence="2" type="ORF">Fadolivirus_1_861</name>
</gene>
<keyword evidence="3" id="KW-1185">Reference proteome</keyword>
<dbReference type="Pfam" id="PF09945">
    <property type="entry name" value="DUF2177"/>
    <property type="match status" value="1"/>
</dbReference>
<sequence>MNQLVKILFITLSFIILDLMWFSVSVPLVYMPKFTEIQKETPVMLDKMHGGIFAWLLLAIGIYHFVLPLSNTITEAIKYGALYGFIVYGVYNGTNYVTFNKYDSKIFIADLMWGTFVSSIVSVIAFHINKY</sequence>
<evidence type="ECO:0000313" key="2">
    <source>
        <dbReference type="EMBL" id="QKF94319.1"/>
    </source>
</evidence>
<protein>
    <submittedName>
        <fullName evidence="2">Membrane protein DUF2177</fullName>
    </submittedName>
</protein>
<evidence type="ECO:0000256" key="1">
    <source>
        <dbReference type="SAM" id="Phobius"/>
    </source>
</evidence>
<proteinExistence type="predicted"/>
<dbReference type="InterPro" id="IPR018687">
    <property type="entry name" value="DUF2177_membr"/>
</dbReference>
<organism evidence="2 3">
    <name type="scientific">Fadolivirus FV1/VV64</name>
    <dbReference type="NCBI Taxonomy" id="3070911"/>
    <lineage>
        <taxon>Viruses</taxon>
        <taxon>Varidnaviria</taxon>
        <taxon>Bamfordvirae</taxon>
        <taxon>Nucleocytoviricota</taxon>
        <taxon>Megaviricetes</taxon>
        <taxon>Imitervirales</taxon>
        <taxon>Mimiviridae</taxon>
        <taxon>Klosneuvirinae</taxon>
        <taxon>Fadolivirus</taxon>
        <taxon>Fadolivirus algeromassiliense</taxon>
    </lineage>
</organism>
<keyword evidence="1" id="KW-0812">Transmembrane</keyword>
<feature type="transmembrane region" description="Helical" evidence="1">
    <location>
        <begin position="50"/>
        <end position="69"/>
    </location>
</feature>
<name>A0A7D3QWA1_9VIRU</name>
<keyword evidence="1" id="KW-1133">Transmembrane helix</keyword>
<feature type="transmembrane region" description="Helical" evidence="1">
    <location>
        <begin position="76"/>
        <end position="94"/>
    </location>
</feature>
<keyword evidence="1" id="KW-0472">Membrane</keyword>
<evidence type="ECO:0000313" key="3">
    <source>
        <dbReference type="Proteomes" id="UP001162001"/>
    </source>
</evidence>
<accession>A0A7D3QWA1</accession>